<comment type="caution">
    <text evidence="7">The sequence shown here is derived from an EMBL/GenBank/DDBJ whole genome shotgun (WGS) entry which is preliminary data.</text>
</comment>
<comment type="subcellular location">
    <subcellularLocation>
        <location evidence="1">Cytoplasm</location>
    </subcellularLocation>
</comment>
<dbReference type="Pfam" id="PF06723">
    <property type="entry name" value="MreB_Mbl"/>
    <property type="match status" value="1"/>
</dbReference>
<dbReference type="GO" id="GO:0000902">
    <property type="term" value="P:cell morphogenesis"/>
    <property type="evidence" value="ECO:0007669"/>
    <property type="project" value="InterPro"/>
</dbReference>
<proteinExistence type="inferred from homology"/>
<keyword evidence="3" id="KW-0547">Nucleotide-binding</keyword>
<evidence type="ECO:0000256" key="3">
    <source>
        <dbReference type="ARBA" id="ARBA00022741"/>
    </source>
</evidence>
<name>A0A940DHH7_9FIRM</name>
<dbReference type="Gene3D" id="3.30.420.40">
    <property type="match status" value="2"/>
</dbReference>
<evidence type="ECO:0000256" key="4">
    <source>
        <dbReference type="ARBA" id="ARBA00022840"/>
    </source>
</evidence>
<evidence type="ECO:0000256" key="6">
    <source>
        <dbReference type="ARBA" id="ARBA00023458"/>
    </source>
</evidence>
<dbReference type="GO" id="GO:0005524">
    <property type="term" value="F:ATP binding"/>
    <property type="evidence" value="ECO:0007669"/>
    <property type="project" value="UniProtKB-KW"/>
</dbReference>
<evidence type="ECO:0000313" key="7">
    <source>
        <dbReference type="EMBL" id="MBO8424247.1"/>
    </source>
</evidence>
<keyword evidence="4" id="KW-0067">ATP-binding</keyword>
<keyword evidence="5" id="KW-0133">Cell shape</keyword>
<dbReference type="PANTHER" id="PTHR42749">
    <property type="entry name" value="CELL SHAPE-DETERMINING PROTEIN MREB"/>
    <property type="match status" value="1"/>
</dbReference>
<evidence type="ECO:0000256" key="2">
    <source>
        <dbReference type="ARBA" id="ARBA00022490"/>
    </source>
</evidence>
<dbReference type="Proteomes" id="UP000727857">
    <property type="component" value="Unassembled WGS sequence"/>
</dbReference>
<comment type="similarity">
    <text evidence="6">Belongs to the FtsA/MreB family.</text>
</comment>
<reference evidence="7" key="1">
    <citation type="submission" date="2020-10" db="EMBL/GenBank/DDBJ databases">
        <authorList>
            <person name="Gilroy R."/>
        </authorList>
    </citation>
    <scope>NUCLEOTIDE SEQUENCE</scope>
    <source>
        <strain evidence="7">517</strain>
    </source>
</reference>
<evidence type="ECO:0000256" key="1">
    <source>
        <dbReference type="ARBA" id="ARBA00004496"/>
    </source>
</evidence>
<accession>A0A940DHH7</accession>
<dbReference type="EMBL" id="JADINF010000111">
    <property type="protein sequence ID" value="MBO8424247.1"/>
    <property type="molecule type" value="Genomic_DNA"/>
</dbReference>
<dbReference type="GO" id="GO:0005737">
    <property type="term" value="C:cytoplasm"/>
    <property type="evidence" value="ECO:0007669"/>
    <property type="project" value="UniProtKB-SubCell"/>
</dbReference>
<gene>
    <name evidence="7" type="ORF">IAB16_04450</name>
</gene>
<evidence type="ECO:0000256" key="5">
    <source>
        <dbReference type="ARBA" id="ARBA00022960"/>
    </source>
</evidence>
<sequence>MQKTKYILDLGSSYVSIYGSSLLLRQPNVAVVRRGNGIELISCGNDALAMREIPEHCSVVRPVAEGAVAHVEVMSLILKEFFAAVIPFSLFRAVEMYVLIPSGLSIAERENVEAAVSKAGYKDVTLIESVLALSSLFPGGNRAVAIMGSGTTEIGVIDKDGIVSACSVNIAGNTVTDKIIEQVYETYNLTISWSAAEKLKTTIGSLYDNDTSVTEVVGQDLLDGRMKSVEISASSIRAPILYCYRKIAEIIESVLTTIPYSRLAEVTANGLYIAGGGAELRGLEDFLTRYLKLKVYRDDDPETVVIRSAAKLVDEGRLFRR</sequence>
<keyword evidence="2" id="KW-0963">Cytoplasm</keyword>
<dbReference type="InterPro" id="IPR043129">
    <property type="entry name" value="ATPase_NBD"/>
</dbReference>
<dbReference type="SUPFAM" id="SSF53067">
    <property type="entry name" value="Actin-like ATPase domain"/>
    <property type="match status" value="2"/>
</dbReference>
<dbReference type="AlphaFoldDB" id="A0A940DHH7"/>
<protein>
    <submittedName>
        <fullName evidence="7">Rod shape-determining protein</fullName>
    </submittedName>
</protein>
<dbReference type="InterPro" id="IPR056546">
    <property type="entry name" value="MreB_MamK-like"/>
</dbReference>
<evidence type="ECO:0000313" key="8">
    <source>
        <dbReference type="Proteomes" id="UP000727857"/>
    </source>
</evidence>
<dbReference type="GO" id="GO:0008360">
    <property type="term" value="P:regulation of cell shape"/>
    <property type="evidence" value="ECO:0007669"/>
    <property type="project" value="UniProtKB-KW"/>
</dbReference>
<dbReference type="PRINTS" id="PR01652">
    <property type="entry name" value="SHAPEPROTEIN"/>
</dbReference>
<dbReference type="InterPro" id="IPR004753">
    <property type="entry name" value="MreB"/>
</dbReference>
<organism evidence="7 8">
    <name type="scientific">Candidatus Stercoripulliclostridium pullicola</name>
    <dbReference type="NCBI Taxonomy" id="2840953"/>
    <lineage>
        <taxon>Bacteria</taxon>
        <taxon>Bacillati</taxon>
        <taxon>Bacillota</taxon>
        <taxon>Clostridia</taxon>
        <taxon>Eubacteriales</taxon>
        <taxon>Candidatus Stercoripulliclostridium</taxon>
    </lineage>
</organism>
<reference evidence="7" key="2">
    <citation type="journal article" date="2021" name="PeerJ">
        <title>Extensive microbial diversity within the chicken gut microbiome revealed by metagenomics and culture.</title>
        <authorList>
            <person name="Gilroy R."/>
            <person name="Ravi A."/>
            <person name="Getino M."/>
            <person name="Pursley I."/>
            <person name="Horton D.L."/>
            <person name="Alikhan N.F."/>
            <person name="Baker D."/>
            <person name="Gharbi K."/>
            <person name="Hall N."/>
            <person name="Watson M."/>
            <person name="Adriaenssens E.M."/>
            <person name="Foster-Nyarko E."/>
            <person name="Jarju S."/>
            <person name="Secka A."/>
            <person name="Antonio M."/>
            <person name="Oren A."/>
            <person name="Chaudhuri R.R."/>
            <person name="La Ragione R."/>
            <person name="Hildebrand F."/>
            <person name="Pallen M.J."/>
        </authorList>
    </citation>
    <scope>NUCLEOTIDE SEQUENCE</scope>
    <source>
        <strain evidence="7">517</strain>
    </source>
</reference>
<dbReference type="PANTHER" id="PTHR42749:SF1">
    <property type="entry name" value="CELL SHAPE-DETERMINING PROTEIN MREB"/>
    <property type="match status" value="1"/>
</dbReference>